<comment type="caution">
    <text evidence="4">The sequence shown here is derived from an EMBL/GenBank/DDBJ whole genome shotgun (WGS) entry which is preliminary data.</text>
</comment>
<evidence type="ECO:0000256" key="1">
    <source>
        <dbReference type="ARBA" id="ARBA00009013"/>
    </source>
</evidence>
<dbReference type="NCBIfam" id="TIGR00377">
    <property type="entry name" value="ant_ant_sig"/>
    <property type="match status" value="1"/>
</dbReference>
<dbReference type="InterPro" id="IPR003658">
    <property type="entry name" value="Anti-sigma_ant"/>
</dbReference>
<dbReference type="Pfam" id="PF01740">
    <property type="entry name" value="STAS"/>
    <property type="match status" value="1"/>
</dbReference>
<sequence length="124" mass="13246">MSSEAFQEDSPGPRGFSVDVEDHGETVVLNVVGEVDLVTAPVLEESITTVLARNPEMVVVDLTEVGFLASVGMSVLIGCNEQAGDDTRFRLVASGASTFRPMELTGVADVIQIFPTREQAMTED</sequence>
<dbReference type="SUPFAM" id="SSF52091">
    <property type="entry name" value="SpoIIaa-like"/>
    <property type="match status" value="1"/>
</dbReference>
<protein>
    <recommendedName>
        <fullName evidence="2">Anti-sigma factor antagonist</fullName>
    </recommendedName>
</protein>
<dbReference type="CDD" id="cd07043">
    <property type="entry name" value="STAS_anti-anti-sigma_factors"/>
    <property type="match status" value="1"/>
</dbReference>
<dbReference type="GO" id="GO:0043856">
    <property type="term" value="F:anti-sigma factor antagonist activity"/>
    <property type="evidence" value="ECO:0007669"/>
    <property type="project" value="InterPro"/>
</dbReference>
<dbReference type="STRING" id="1912961.BU204_22990"/>
<proteinExistence type="inferred from homology"/>
<dbReference type="PANTHER" id="PTHR33495:SF13">
    <property type="entry name" value="ANTI-SIGMA-F FACTOR ANTAGONIST RSFB"/>
    <property type="match status" value="1"/>
</dbReference>
<evidence type="ECO:0000313" key="5">
    <source>
        <dbReference type="Proteomes" id="UP000185596"/>
    </source>
</evidence>
<keyword evidence="5" id="KW-1185">Reference proteome</keyword>
<dbReference type="InterPro" id="IPR036513">
    <property type="entry name" value="STAS_dom_sf"/>
</dbReference>
<dbReference type="OrthoDB" id="5194587at2"/>
<accession>A0A1Q8CLA4</accession>
<dbReference type="RefSeq" id="WP_075127810.1">
    <property type="nucleotide sequence ID" value="NZ_MSIE01000044.1"/>
</dbReference>
<evidence type="ECO:0000256" key="2">
    <source>
        <dbReference type="RuleBase" id="RU003749"/>
    </source>
</evidence>
<dbReference type="AlphaFoldDB" id="A0A1Q8CLA4"/>
<evidence type="ECO:0000259" key="3">
    <source>
        <dbReference type="PROSITE" id="PS50801"/>
    </source>
</evidence>
<evidence type="ECO:0000313" key="4">
    <source>
        <dbReference type="EMBL" id="OLF15141.1"/>
    </source>
</evidence>
<dbReference type="InterPro" id="IPR002645">
    <property type="entry name" value="STAS_dom"/>
</dbReference>
<gene>
    <name evidence="4" type="ORF">BU204_22990</name>
</gene>
<feature type="domain" description="STAS" evidence="3">
    <location>
        <begin position="16"/>
        <end position="124"/>
    </location>
</feature>
<comment type="similarity">
    <text evidence="1 2">Belongs to the anti-sigma-factor antagonist family.</text>
</comment>
<name>A0A1Q8CLA4_9PSEU</name>
<dbReference type="PANTHER" id="PTHR33495">
    <property type="entry name" value="ANTI-SIGMA FACTOR ANTAGONIST TM_1081-RELATED-RELATED"/>
    <property type="match status" value="1"/>
</dbReference>
<dbReference type="PROSITE" id="PS50801">
    <property type="entry name" value="STAS"/>
    <property type="match status" value="1"/>
</dbReference>
<dbReference type="Proteomes" id="UP000185596">
    <property type="component" value="Unassembled WGS sequence"/>
</dbReference>
<organism evidence="4 5">
    <name type="scientific">Actinophytocola xanthii</name>
    <dbReference type="NCBI Taxonomy" id="1912961"/>
    <lineage>
        <taxon>Bacteria</taxon>
        <taxon>Bacillati</taxon>
        <taxon>Actinomycetota</taxon>
        <taxon>Actinomycetes</taxon>
        <taxon>Pseudonocardiales</taxon>
        <taxon>Pseudonocardiaceae</taxon>
    </lineage>
</organism>
<dbReference type="EMBL" id="MSIE01000044">
    <property type="protein sequence ID" value="OLF15141.1"/>
    <property type="molecule type" value="Genomic_DNA"/>
</dbReference>
<reference evidence="4 5" key="1">
    <citation type="submission" date="2016-12" db="EMBL/GenBank/DDBJ databases">
        <title>The draft genome sequence of Actinophytocola sp. 11-183.</title>
        <authorList>
            <person name="Wang W."/>
            <person name="Yuan L."/>
        </authorList>
    </citation>
    <scope>NUCLEOTIDE SEQUENCE [LARGE SCALE GENOMIC DNA]</scope>
    <source>
        <strain evidence="4 5">11-183</strain>
    </source>
</reference>
<dbReference type="Gene3D" id="3.30.750.24">
    <property type="entry name" value="STAS domain"/>
    <property type="match status" value="1"/>
</dbReference>